<organism evidence="9 10">
    <name type="scientific">Suilimivivens aceti</name>
    <dbReference type="NCBI Taxonomy" id="2981774"/>
    <lineage>
        <taxon>Bacteria</taxon>
        <taxon>Bacillati</taxon>
        <taxon>Bacillota</taxon>
        <taxon>Clostridia</taxon>
        <taxon>Lachnospirales</taxon>
        <taxon>Lachnospiraceae</taxon>
        <taxon>Suilimivivens</taxon>
    </lineage>
</organism>
<feature type="transmembrane region" description="Helical" evidence="8">
    <location>
        <begin position="140"/>
        <end position="158"/>
    </location>
</feature>
<feature type="transmembrane region" description="Helical" evidence="8">
    <location>
        <begin position="303"/>
        <end position="325"/>
    </location>
</feature>
<evidence type="ECO:0000256" key="4">
    <source>
        <dbReference type="ARBA" id="ARBA00022679"/>
    </source>
</evidence>
<dbReference type="RefSeq" id="WP_262574720.1">
    <property type="nucleotide sequence ID" value="NZ_JAOQKJ010000006.1"/>
</dbReference>
<comment type="caution">
    <text evidence="9">The sequence shown here is derived from an EMBL/GenBank/DDBJ whole genome shotgun (WGS) entry which is preliminary data.</text>
</comment>
<feature type="transmembrane region" description="Helical" evidence="8">
    <location>
        <begin position="178"/>
        <end position="200"/>
    </location>
</feature>
<keyword evidence="4" id="KW-0808">Transferase</keyword>
<dbReference type="InterPro" id="IPR050297">
    <property type="entry name" value="LipidA_mod_glycosyltrf_83"/>
</dbReference>
<evidence type="ECO:0000256" key="6">
    <source>
        <dbReference type="ARBA" id="ARBA00022989"/>
    </source>
</evidence>
<sequence>MKEKQSKKKLAGILFFLLGAGMLVSSAFLCVGSDIWYDEVFSLGLVRKPVWELISITARDVHPPLYYLILKLFLTAVPESTVAMQVTAAKLVSWLPFLCMLLLAVFPIKKYFGTLSAGLFFFLTMSMPGLSEYTVEIRMYSYAALFVVMTMTEAFGVLTEGRRRNWILLTGAALCACYTHYFACVAACMVYLYVLVMLLLKKQKNELRSFFFSAAVCVVCYLPWLLAAVTRQVSQVKESYWIQPVSLRTLGGCVKFLLAPDFSSGKVSAVMAVVLFLLFAGEVLGDIFLLFSKRRNGGMAVSFSLGCLMPVVGIIIFGFLASVLIKPVFVYRYMVPAMPCMWLSLAVFLGNRSCGVEDFLTGWESKENRTGQKEKRKKAESAVIAAVLLLFVIIGGCDFRAFYGNEMWKQKQMKEAQEVLTKLSEEDAVTIFNFGQLQAVMAYYEGSDSYLWYERAEELVKELFPEVHDLAEGEFTDEAGISQLKELLKEGRRVYFLGSGKAREEIVAKWQEAGISVREDSSAMIERYWFNLYALTIDEEAKPR</sequence>
<feature type="transmembrane region" description="Helical" evidence="8">
    <location>
        <begin position="207"/>
        <end position="226"/>
    </location>
</feature>
<evidence type="ECO:0000256" key="7">
    <source>
        <dbReference type="ARBA" id="ARBA00023136"/>
    </source>
</evidence>
<keyword evidence="3" id="KW-0328">Glycosyltransferase</keyword>
<evidence type="ECO:0000256" key="2">
    <source>
        <dbReference type="ARBA" id="ARBA00022475"/>
    </source>
</evidence>
<dbReference type="Proteomes" id="UP001652432">
    <property type="component" value="Unassembled WGS sequence"/>
</dbReference>
<evidence type="ECO:0000313" key="9">
    <source>
        <dbReference type="EMBL" id="MCU6744635.1"/>
    </source>
</evidence>
<accession>A0ABT2T355</accession>
<evidence type="ECO:0000256" key="8">
    <source>
        <dbReference type="SAM" id="Phobius"/>
    </source>
</evidence>
<feature type="transmembrane region" description="Helical" evidence="8">
    <location>
        <begin position="331"/>
        <end position="350"/>
    </location>
</feature>
<keyword evidence="2" id="KW-1003">Cell membrane</keyword>
<proteinExistence type="predicted"/>
<protein>
    <recommendedName>
        <fullName evidence="11">Glycosyltransferase RgtA/B/C/D-like domain-containing protein</fullName>
    </recommendedName>
</protein>
<evidence type="ECO:0008006" key="11">
    <source>
        <dbReference type="Google" id="ProtNLM"/>
    </source>
</evidence>
<dbReference type="PANTHER" id="PTHR33908">
    <property type="entry name" value="MANNOSYLTRANSFERASE YKCB-RELATED"/>
    <property type="match status" value="1"/>
</dbReference>
<evidence type="ECO:0000256" key="1">
    <source>
        <dbReference type="ARBA" id="ARBA00004651"/>
    </source>
</evidence>
<dbReference type="PANTHER" id="PTHR33908:SF11">
    <property type="entry name" value="MEMBRANE PROTEIN"/>
    <property type="match status" value="1"/>
</dbReference>
<feature type="transmembrane region" description="Helical" evidence="8">
    <location>
        <begin position="267"/>
        <end position="291"/>
    </location>
</feature>
<evidence type="ECO:0000313" key="10">
    <source>
        <dbReference type="Proteomes" id="UP001652432"/>
    </source>
</evidence>
<keyword evidence="7 8" id="KW-0472">Membrane</keyword>
<keyword evidence="5 8" id="KW-0812">Transmembrane</keyword>
<dbReference type="EMBL" id="JAOQKJ010000006">
    <property type="protein sequence ID" value="MCU6744635.1"/>
    <property type="molecule type" value="Genomic_DNA"/>
</dbReference>
<gene>
    <name evidence="9" type="ORF">OCV77_09015</name>
</gene>
<reference evidence="9 10" key="1">
    <citation type="journal article" date="2021" name="ISME Commun">
        <title>Automated analysis of genomic sequences facilitates high-throughput and comprehensive description of bacteria.</title>
        <authorList>
            <person name="Hitch T.C.A."/>
        </authorList>
    </citation>
    <scope>NUCLEOTIDE SEQUENCE [LARGE SCALE GENOMIC DNA]</scope>
    <source>
        <strain evidence="9 10">Sanger_18</strain>
    </source>
</reference>
<keyword evidence="6 8" id="KW-1133">Transmembrane helix</keyword>
<feature type="transmembrane region" description="Helical" evidence="8">
    <location>
        <begin position="114"/>
        <end position="133"/>
    </location>
</feature>
<feature type="transmembrane region" description="Helical" evidence="8">
    <location>
        <begin position="91"/>
        <end position="108"/>
    </location>
</feature>
<name>A0ABT2T355_9FIRM</name>
<comment type="subcellular location">
    <subcellularLocation>
        <location evidence="1">Cell membrane</location>
        <topology evidence="1">Multi-pass membrane protein</topology>
    </subcellularLocation>
</comment>
<feature type="transmembrane region" description="Helical" evidence="8">
    <location>
        <begin position="65"/>
        <end position="84"/>
    </location>
</feature>
<evidence type="ECO:0000256" key="5">
    <source>
        <dbReference type="ARBA" id="ARBA00022692"/>
    </source>
</evidence>
<feature type="transmembrane region" description="Helical" evidence="8">
    <location>
        <begin position="382"/>
        <end position="403"/>
    </location>
</feature>
<keyword evidence="10" id="KW-1185">Reference proteome</keyword>
<evidence type="ECO:0000256" key="3">
    <source>
        <dbReference type="ARBA" id="ARBA00022676"/>
    </source>
</evidence>